<accession>A0A7R8UM83</accession>
<name>A0A7R8UM83_HERIL</name>
<protein>
    <submittedName>
        <fullName evidence="1">Uncharacterized protein</fullName>
    </submittedName>
</protein>
<dbReference type="Proteomes" id="UP000594454">
    <property type="component" value="Chromosome 2"/>
</dbReference>
<dbReference type="InParanoid" id="A0A7R8UM83"/>
<organism evidence="1 2">
    <name type="scientific">Hermetia illucens</name>
    <name type="common">Black soldier fly</name>
    <dbReference type="NCBI Taxonomy" id="343691"/>
    <lineage>
        <taxon>Eukaryota</taxon>
        <taxon>Metazoa</taxon>
        <taxon>Ecdysozoa</taxon>
        <taxon>Arthropoda</taxon>
        <taxon>Hexapoda</taxon>
        <taxon>Insecta</taxon>
        <taxon>Pterygota</taxon>
        <taxon>Neoptera</taxon>
        <taxon>Endopterygota</taxon>
        <taxon>Diptera</taxon>
        <taxon>Brachycera</taxon>
        <taxon>Stratiomyomorpha</taxon>
        <taxon>Stratiomyidae</taxon>
        <taxon>Hermetiinae</taxon>
        <taxon>Hermetia</taxon>
    </lineage>
</organism>
<sequence>MIDVATLSAYGLLKLCEPTWNGDKSEKPKIFLKELSVQIASLAEIRKNCLIDFKPGNLSYGRPTMPTIQVSNAKRRCEACKTNPATKDNKTTAVYDICRKPCCSNHYIRACQSCYLRYFGNPSGSDEGSDDLDEDDRQ</sequence>
<keyword evidence="2" id="KW-1185">Reference proteome</keyword>
<dbReference type="EMBL" id="LR899010">
    <property type="protein sequence ID" value="CAD7083209.1"/>
    <property type="molecule type" value="Genomic_DNA"/>
</dbReference>
<dbReference type="AlphaFoldDB" id="A0A7R8UM83"/>
<evidence type="ECO:0000313" key="2">
    <source>
        <dbReference type="Proteomes" id="UP000594454"/>
    </source>
</evidence>
<evidence type="ECO:0000313" key="1">
    <source>
        <dbReference type="EMBL" id="CAD7083209.1"/>
    </source>
</evidence>
<reference evidence="1 2" key="1">
    <citation type="submission" date="2020-11" db="EMBL/GenBank/DDBJ databases">
        <authorList>
            <person name="Wallbank WR R."/>
            <person name="Pardo Diaz C."/>
            <person name="Kozak K."/>
            <person name="Martin S."/>
            <person name="Jiggins C."/>
            <person name="Moest M."/>
            <person name="Warren A I."/>
            <person name="Generalovic N T."/>
            <person name="Byers J.R.P. K."/>
            <person name="Montejo-Kovacevich G."/>
            <person name="Yen C E."/>
        </authorList>
    </citation>
    <scope>NUCLEOTIDE SEQUENCE [LARGE SCALE GENOMIC DNA]</scope>
</reference>
<gene>
    <name evidence="1" type="ORF">HERILL_LOCUS6183</name>
</gene>
<proteinExistence type="predicted"/>